<dbReference type="NCBIfam" id="TIGR04056">
    <property type="entry name" value="OMP_RagA_SusC"/>
    <property type="match status" value="1"/>
</dbReference>
<gene>
    <name evidence="13" type="ORF">RM553_16870</name>
</gene>
<comment type="subcellular location">
    <subcellularLocation>
        <location evidence="1 8">Cell outer membrane</location>
        <topology evidence="1 8">Multi-pass membrane protein</topology>
    </subcellularLocation>
</comment>
<dbReference type="Gene3D" id="2.60.40.1120">
    <property type="entry name" value="Carboxypeptidase-like, regulatory domain"/>
    <property type="match status" value="1"/>
</dbReference>
<evidence type="ECO:0000256" key="8">
    <source>
        <dbReference type="PROSITE-ProRule" id="PRU01360"/>
    </source>
</evidence>
<dbReference type="InterPro" id="IPR012910">
    <property type="entry name" value="Plug_dom"/>
</dbReference>
<feature type="domain" description="TonB-dependent receptor plug" evidence="12">
    <location>
        <begin position="132"/>
        <end position="262"/>
    </location>
</feature>
<evidence type="ECO:0000259" key="11">
    <source>
        <dbReference type="Pfam" id="PF00593"/>
    </source>
</evidence>
<sequence length="1005" mass="111401">MKNNYKRWKFLAWIIVAIIIYILAVPAHAAVLTTKHTPQQQQITGTVTGEDNLPLPGVTVSVKGEARGTVTSFEGEYSITAGQGETLVFSFLGYKRQEIPVGNQTEINVQLEEDVNALDAVKINAGYYNTTRRESTGNISRVTAEEIENLPVVSPIQALQGRMAGVSVVQRSGIPGTASQIQIRGQNSLRTSFENNGNLPLYIIDGIPIDSGPIHSFSGMTSSTITGLDPLNSLNLSNIESIEVLKDADATAIYGSRGANGVILITTKNGNEFGQRTEVTARVYSGVSEVARFIDILHTPDYLALRKEAFANDGENPTPTNAEDLLLWSQERDTDWQKVLFGGTAETTNADINISGGNRNTSFRLSGGYFKTGTVFPGDFGYKKWTTGLALNHRNKDDRFNAQLSVNYGIDVNKQFNSSSFISDALALSPNAPALYNDDGSLNWENSTWTNPLAVTLNTSTANVQQLISSLGISYEIIKDLKFKTNAGYTMLDNDELVKNPVEAYDPRLWDRAQARSSHSLTNRNSWIIEPQLQYNSQIKELKLDALIGSTFQERRSKNLRMSGVGYSNEQLVGNLASAGAVYVSDNREIIYKYNAVFARLGLNFKDRYLLNLTGRRDGSSRFGPDKRFANFGAIGAAWIFSEEGFIRENSWLSFGKIRGSYGITGSDQIQDYGYLDTFSPTPAPGGLYPTQLVNSDYSWETNKKLEAATELGFFENRVRLQLSWYRNRSSNQLVGYTLPAITGFGFVQANLPATVQNTGWEIEGSSINLQSDNWRWETSFNITLPETKLVAFPGIEETSYANIYQVGQPLSISMLYRFNGVDPETGLFQVEDVNQDGTYDYEDRVVIKDLGRQYFGGLQNQVSYKNLNLSFLLEFVGQEGAKFYRTAPGRMANVLQEDFDNRWQAPGDLNVTQKASQSTLSNRAYRNALSSDYITTDASFVRLKSLALSYRLPISSEIINSSRLFLQGQNLYTFTGYKGLDPEVPGSIELPALRTITAGVEINF</sequence>
<keyword evidence="2 8" id="KW-0813">Transport</keyword>
<dbReference type="Gene3D" id="2.170.130.10">
    <property type="entry name" value="TonB-dependent receptor, plug domain"/>
    <property type="match status" value="1"/>
</dbReference>
<proteinExistence type="inferred from homology"/>
<comment type="similarity">
    <text evidence="8 9">Belongs to the TonB-dependent receptor family.</text>
</comment>
<dbReference type="InterPro" id="IPR023997">
    <property type="entry name" value="TonB-dep_OMP_SusC/RagA_CS"/>
</dbReference>
<keyword evidence="4 8" id="KW-0812">Transmembrane</keyword>
<keyword evidence="14" id="KW-1185">Reference proteome</keyword>
<protein>
    <submittedName>
        <fullName evidence="13">SusC/RagA family TonB-linked outer membrane protein</fullName>
    </submittedName>
</protein>
<dbReference type="SUPFAM" id="SSF49464">
    <property type="entry name" value="Carboxypeptidase regulatory domain-like"/>
    <property type="match status" value="1"/>
</dbReference>
<organism evidence="13 14">
    <name type="scientific">Autumnicola tepida</name>
    <dbReference type="NCBI Taxonomy" id="3075595"/>
    <lineage>
        <taxon>Bacteria</taxon>
        <taxon>Pseudomonadati</taxon>
        <taxon>Bacteroidota</taxon>
        <taxon>Flavobacteriia</taxon>
        <taxon>Flavobacteriales</taxon>
        <taxon>Flavobacteriaceae</taxon>
        <taxon>Autumnicola</taxon>
    </lineage>
</organism>
<dbReference type="Pfam" id="PF13715">
    <property type="entry name" value="CarbopepD_reg_2"/>
    <property type="match status" value="1"/>
</dbReference>
<dbReference type="PROSITE" id="PS52016">
    <property type="entry name" value="TONB_DEPENDENT_REC_3"/>
    <property type="match status" value="1"/>
</dbReference>
<evidence type="ECO:0000313" key="14">
    <source>
        <dbReference type="Proteomes" id="UP001262889"/>
    </source>
</evidence>
<evidence type="ECO:0000313" key="13">
    <source>
        <dbReference type="EMBL" id="MDT0644515.1"/>
    </source>
</evidence>
<dbReference type="EMBL" id="JAVRHQ010000028">
    <property type="protein sequence ID" value="MDT0644515.1"/>
    <property type="molecule type" value="Genomic_DNA"/>
</dbReference>
<dbReference type="InterPro" id="IPR023996">
    <property type="entry name" value="TonB-dep_OMP_SusC/RagA"/>
</dbReference>
<evidence type="ECO:0000256" key="10">
    <source>
        <dbReference type="SAM" id="SignalP"/>
    </source>
</evidence>
<evidence type="ECO:0000256" key="6">
    <source>
        <dbReference type="ARBA" id="ARBA00023136"/>
    </source>
</evidence>
<evidence type="ECO:0000256" key="7">
    <source>
        <dbReference type="ARBA" id="ARBA00023237"/>
    </source>
</evidence>
<evidence type="ECO:0000256" key="3">
    <source>
        <dbReference type="ARBA" id="ARBA00022452"/>
    </source>
</evidence>
<keyword evidence="5 9" id="KW-0798">TonB box</keyword>
<evidence type="ECO:0000256" key="4">
    <source>
        <dbReference type="ARBA" id="ARBA00022692"/>
    </source>
</evidence>
<keyword evidence="10" id="KW-0732">Signal</keyword>
<evidence type="ECO:0000259" key="12">
    <source>
        <dbReference type="Pfam" id="PF07715"/>
    </source>
</evidence>
<reference evidence="13 14" key="1">
    <citation type="submission" date="2023-09" db="EMBL/GenBank/DDBJ databases">
        <authorList>
            <person name="Rey-Velasco X."/>
        </authorList>
    </citation>
    <scope>NUCLEOTIDE SEQUENCE [LARGE SCALE GENOMIC DNA]</scope>
    <source>
        <strain evidence="13 14">F363</strain>
    </source>
</reference>
<dbReference type="Gene3D" id="2.40.170.20">
    <property type="entry name" value="TonB-dependent receptor, beta-barrel domain"/>
    <property type="match status" value="1"/>
</dbReference>
<dbReference type="SUPFAM" id="SSF56935">
    <property type="entry name" value="Porins"/>
    <property type="match status" value="1"/>
</dbReference>
<feature type="signal peptide" evidence="10">
    <location>
        <begin position="1"/>
        <end position="29"/>
    </location>
</feature>
<dbReference type="InterPro" id="IPR000531">
    <property type="entry name" value="Beta-barrel_TonB"/>
</dbReference>
<accession>A0ABU3CEU6</accession>
<dbReference type="InterPro" id="IPR039426">
    <property type="entry name" value="TonB-dep_rcpt-like"/>
</dbReference>
<dbReference type="RefSeq" id="WP_311536132.1">
    <property type="nucleotide sequence ID" value="NZ_JAVRHQ010000028.1"/>
</dbReference>
<evidence type="ECO:0000256" key="9">
    <source>
        <dbReference type="RuleBase" id="RU003357"/>
    </source>
</evidence>
<evidence type="ECO:0000256" key="1">
    <source>
        <dbReference type="ARBA" id="ARBA00004571"/>
    </source>
</evidence>
<dbReference type="Pfam" id="PF07715">
    <property type="entry name" value="Plug"/>
    <property type="match status" value="1"/>
</dbReference>
<feature type="domain" description="TonB-dependent receptor-like beta-barrel" evidence="11">
    <location>
        <begin position="438"/>
        <end position="972"/>
    </location>
</feature>
<evidence type="ECO:0000256" key="2">
    <source>
        <dbReference type="ARBA" id="ARBA00022448"/>
    </source>
</evidence>
<dbReference type="InterPro" id="IPR008969">
    <property type="entry name" value="CarboxyPept-like_regulatory"/>
</dbReference>
<dbReference type="NCBIfam" id="TIGR04057">
    <property type="entry name" value="SusC_RagA_signa"/>
    <property type="match status" value="1"/>
</dbReference>
<evidence type="ECO:0000256" key="5">
    <source>
        <dbReference type="ARBA" id="ARBA00023077"/>
    </source>
</evidence>
<comment type="caution">
    <text evidence="13">The sequence shown here is derived from an EMBL/GenBank/DDBJ whole genome shotgun (WGS) entry which is preliminary data.</text>
</comment>
<dbReference type="Pfam" id="PF00593">
    <property type="entry name" value="TonB_dep_Rec_b-barrel"/>
    <property type="match status" value="1"/>
</dbReference>
<keyword evidence="3 8" id="KW-1134">Transmembrane beta strand</keyword>
<name>A0ABU3CEU6_9FLAO</name>
<keyword evidence="7 8" id="KW-0998">Cell outer membrane</keyword>
<dbReference type="Proteomes" id="UP001262889">
    <property type="component" value="Unassembled WGS sequence"/>
</dbReference>
<keyword evidence="6 8" id="KW-0472">Membrane</keyword>
<feature type="chain" id="PRO_5046865301" evidence="10">
    <location>
        <begin position="30"/>
        <end position="1005"/>
    </location>
</feature>
<dbReference type="InterPro" id="IPR036942">
    <property type="entry name" value="Beta-barrel_TonB_sf"/>
</dbReference>
<dbReference type="InterPro" id="IPR037066">
    <property type="entry name" value="Plug_dom_sf"/>
</dbReference>